<evidence type="ECO:0008006" key="3">
    <source>
        <dbReference type="Google" id="ProtNLM"/>
    </source>
</evidence>
<dbReference type="Proteomes" id="UP000644756">
    <property type="component" value="Unassembled WGS sequence"/>
</dbReference>
<reference evidence="1" key="1">
    <citation type="journal article" date="2014" name="Int. J. Syst. Evol. Microbiol.">
        <title>Complete genome sequence of Corynebacterium casei LMG S-19264T (=DSM 44701T), isolated from a smear-ripened cheese.</title>
        <authorList>
            <consortium name="US DOE Joint Genome Institute (JGI-PGF)"/>
            <person name="Walter F."/>
            <person name="Albersmeier A."/>
            <person name="Kalinowski J."/>
            <person name="Ruckert C."/>
        </authorList>
    </citation>
    <scope>NUCLEOTIDE SEQUENCE</scope>
    <source>
        <strain evidence="1">CGMCC 1.12987</strain>
    </source>
</reference>
<protein>
    <recommendedName>
        <fullName evidence="3">HK97 gp10 family phage protein</fullName>
    </recommendedName>
</protein>
<dbReference type="InterPro" id="IPR010064">
    <property type="entry name" value="HK97-gp10_tail"/>
</dbReference>
<organism evidence="1 2">
    <name type="scientific">Paenibacillus abyssi</name>
    <dbReference type="NCBI Taxonomy" id="1340531"/>
    <lineage>
        <taxon>Bacteria</taxon>
        <taxon>Bacillati</taxon>
        <taxon>Bacillota</taxon>
        <taxon>Bacilli</taxon>
        <taxon>Bacillales</taxon>
        <taxon>Paenibacillaceae</taxon>
        <taxon>Paenibacillus</taxon>
    </lineage>
</organism>
<accession>A0A917CGW7</accession>
<gene>
    <name evidence="1" type="ORF">GCM10010916_02270</name>
</gene>
<evidence type="ECO:0000313" key="1">
    <source>
        <dbReference type="EMBL" id="GGF88466.1"/>
    </source>
</evidence>
<dbReference type="AlphaFoldDB" id="A0A917CGW7"/>
<comment type="caution">
    <text evidence="1">The sequence shown here is derived from an EMBL/GenBank/DDBJ whole genome shotgun (WGS) entry which is preliminary data.</text>
</comment>
<proteinExistence type="predicted"/>
<name>A0A917CGW7_9BACL</name>
<dbReference type="Pfam" id="PF04883">
    <property type="entry name" value="HK97-gp10_like"/>
    <property type="match status" value="1"/>
</dbReference>
<keyword evidence="2" id="KW-1185">Reference proteome</keyword>
<evidence type="ECO:0000313" key="2">
    <source>
        <dbReference type="Proteomes" id="UP000644756"/>
    </source>
</evidence>
<sequence length="116" mass="13238">MKMRTKITGLREMRGQSREISKEFERQIDNEVEKAALRVVNGAREEAPRDTGQLANSISVVDAETKMFERTVGTDLPYAAIQEFEHATKRGFLRKSLFNERTQLRKALRKLLGKGG</sequence>
<reference evidence="1" key="2">
    <citation type="submission" date="2020-09" db="EMBL/GenBank/DDBJ databases">
        <authorList>
            <person name="Sun Q."/>
            <person name="Zhou Y."/>
        </authorList>
    </citation>
    <scope>NUCLEOTIDE SEQUENCE</scope>
    <source>
        <strain evidence="1">CGMCC 1.12987</strain>
    </source>
</reference>
<dbReference type="EMBL" id="BMGR01000001">
    <property type="protein sequence ID" value="GGF88466.1"/>
    <property type="molecule type" value="Genomic_DNA"/>
</dbReference>